<dbReference type="GO" id="GO:0008616">
    <property type="term" value="P:tRNA queuosine(34) biosynthetic process"/>
    <property type="evidence" value="ECO:0007669"/>
    <property type="project" value="UniProtKB-KW"/>
</dbReference>
<evidence type="ECO:0000256" key="3">
    <source>
        <dbReference type="ARBA" id="ARBA00018141"/>
    </source>
</evidence>
<comment type="cofactor">
    <cofactor evidence="8 10">
        <name>Zn(2+)</name>
        <dbReference type="ChEBI" id="CHEBI:29105"/>
    </cofactor>
    <text evidence="8 10">Binds 1 zinc ion per subunit.</text>
</comment>
<evidence type="ECO:0000256" key="10">
    <source>
        <dbReference type="PIRSR" id="PIRSR006113-2"/>
    </source>
</evidence>
<feature type="binding site" evidence="10">
    <location>
        <position position="27"/>
    </location>
    <ligand>
        <name>Zn(2+)</name>
        <dbReference type="ChEBI" id="CHEBI:29105"/>
    </ligand>
</feature>
<dbReference type="GO" id="GO:0070497">
    <property type="term" value="F:6-carboxytetrahydropterin synthase activity"/>
    <property type="evidence" value="ECO:0007669"/>
    <property type="project" value="UniProtKB-EC"/>
</dbReference>
<accession>A0A6C0P7A6</accession>
<keyword evidence="8" id="KW-0671">Queuosine biosynthesis</keyword>
<dbReference type="GO" id="GO:0046872">
    <property type="term" value="F:metal ion binding"/>
    <property type="evidence" value="ECO:0007669"/>
    <property type="project" value="UniProtKB-KW"/>
</dbReference>
<dbReference type="PANTHER" id="PTHR12589:SF7">
    <property type="entry name" value="6-PYRUVOYL TETRAHYDROBIOPTERIN SYNTHASE"/>
    <property type="match status" value="1"/>
</dbReference>
<feature type="active site" description="Charge relay system" evidence="9">
    <location>
        <position position="78"/>
    </location>
</feature>
<evidence type="ECO:0000256" key="9">
    <source>
        <dbReference type="PIRSR" id="PIRSR006113-1"/>
    </source>
</evidence>
<evidence type="ECO:0000256" key="8">
    <source>
        <dbReference type="PIRNR" id="PIRNR006113"/>
    </source>
</evidence>
<comment type="similarity">
    <text evidence="2 8">Belongs to the PTPS family. QueD subfamily.</text>
</comment>
<dbReference type="Pfam" id="PF01242">
    <property type="entry name" value="PTPS"/>
    <property type="match status" value="1"/>
</dbReference>
<keyword evidence="4 8" id="KW-0479">Metal-binding</keyword>
<evidence type="ECO:0000313" key="12">
    <source>
        <dbReference type="Proteomes" id="UP000479114"/>
    </source>
</evidence>
<dbReference type="InterPro" id="IPR007115">
    <property type="entry name" value="6-PTP_synth/QueD"/>
</dbReference>
<keyword evidence="5 8" id="KW-0862">Zinc</keyword>
<feature type="binding site" evidence="10">
    <location>
        <position position="41"/>
    </location>
    <ligand>
        <name>Zn(2+)</name>
        <dbReference type="ChEBI" id="CHEBI:29105"/>
    </ligand>
</feature>
<protein>
    <recommendedName>
        <fullName evidence="3 8">6-carboxy-5,6,7,8-tetrahydropterin synthase</fullName>
        <ecNumber evidence="8">4.-.-.-</ecNumber>
    </recommendedName>
</protein>
<feature type="active site" description="Proton acceptor" evidence="9">
    <location>
        <position position="37"/>
    </location>
</feature>
<dbReference type="AlphaFoldDB" id="A0A6C0P7A6"/>
<dbReference type="NCBIfam" id="TIGR03367">
    <property type="entry name" value="queuosine_QueD"/>
    <property type="match status" value="1"/>
</dbReference>
<reference evidence="11 12" key="1">
    <citation type="submission" date="2020-02" db="EMBL/GenBank/DDBJ databases">
        <title>Paenibacillus sp. nov., isolated from rhizosphere soil of tomato.</title>
        <authorList>
            <person name="Weon H.-Y."/>
            <person name="Lee S.A."/>
        </authorList>
    </citation>
    <scope>NUCLEOTIDE SEQUENCE [LARGE SCALE GENOMIC DNA]</scope>
    <source>
        <strain evidence="11 12">14171R-81</strain>
    </source>
</reference>
<keyword evidence="6 8" id="KW-0456">Lyase</keyword>
<evidence type="ECO:0000256" key="4">
    <source>
        <dbReference type="ARBA" id="ARBA00022723"/>
    </source>
</evidence>
<dbReference type="PIRSF" id="PIRSF006113">
    <property type="entry name" value="PTP_synth"/>
    <property type="match status" value="1"/>
</dbReference>
<evidence type="ECO:0000256" key="7">
    <source>
        <dbReference type="ARBA" id="ARBA00048807"/>
    </source>
</evidence>
<comment type="pathway">
    <text evidence="1 8">Purine metabolism; 7-cyano-7-deazaguanine biosynthesis.</text>
</comment>
<name>A0A6C0P7A6_9BACL</name>
<dbReference type="InterPro" id="IPR038418">
    <property type="entry name" value="6-PTP_synth/QueD_sf"/>
</dbReference>
<dbReference type="Proteomes" id="UP000479114">
    <property type="component" value="Chromosome"/>
</dbReference>
<evidence type="ECO:0000256" key="2">
    <source>
        <dbReference type="ARBA" id="ARBA00008900"/>
    </source>
</evidence>
<evidence type="ECO:0000256" key="5">
    <source>
        <dbReference type="ARBA" id="ARBA00022833"/>
    </source>
</evidence>
<proteinExistence type="inferred from homology"/>
<dbReference type="Gene3D" id="3.30.479.10">
    <property type="entry name" value="6-pyruvoyl tetrahydropterin synthase/QueD"/>
    <property type="match status" value="1"/>
</dbReference>
<keyword evidence="12" id="KW-1185">Reference proteome</keyword>
<comment type="catalytic activity">
    <reaction evidence="7 8">
        <text>7,8-dihydroneopterin 3'-triphosphate + H2O = 6-carboxy-5,6,7,8-tetrahydropterin + triphosphate + acetaldehyde + 2 H(+)</text>
        <dbReference type="Rhea" id="RHEA:27966"/>
        <dbReference type="ChEBI" id="CHEBI:15343"/>
        <dbReference type="ChEBI" id="CHEBI:15377"/>
        <dbReference type="ChEBI" id="CHEBI:15378"/>
        <dbReference type="ChEBI" id="CHEBI:18036"/>
        <dbReference type="ChEBI" id="CHEBI:58462"/>
        <dbReference type="ChEBI" id="CHEBI:61032"/>
        <dbReference type="EC" id="4.1.2.50"/>
    </reaction>
</comment>
<feature type="active site" description="Charge relay system" evidence="9">
    <location>
        <position position="129"/>
    </location>
</feature>
<evidence type="ECO:0000256" key="6">
    <source>
        <dbReference type="ARBA" id="ARBA00023239"/>
    </source>
</evidence>
<evidence type="ECO:0000256" key="1">
    <source>
        <dbReference type="ARBA" id="ARBA00005061"/>
    </source>
</evidence>
<dbReference type="EMBL" id="CP048286">
    <property type="protein sequence ID" value="QHW34265.1"/>
    <property type="molecule type" value="Genomic_DNA"/>
</dbReference>
<dbReference type="KEGG" id="prz:GZH47_28025"/>
<dbReference type="PANTHER" id="PTHR12589">
    <property type="entry name" value="PYRUVOYL TETRAHYDROBIOPTERIN SYNTHASE"/>
    <property type="match status" value="1"/>
</dbReference>
<gene>
    <name evidence="11" type="primary">queD</name>
    <name evidence="11" type="ORF">GZH47_28025</name>
</gene>
<dbReference type="EC" id="4.-.-.-" evidence="8"/>
<feature type="binding site" evidence="10">
    <location>
        <position position="43"/>
    </location>
    <ligand>
        <name>Zn(2+)</name>
        <dbReference type="ChEBI" id="CHEBI:29105"/>
    </ligand>
</feature>
<evidence type="ECO:0000313" key="11">
    <source>
        <dbReference type="EMBL" id="QHW34265.1"/>
    </source>
</evidence>
<dbReference type="UniPathway" id="UPA00391"/>
<dbReference type="SUPFAM" id="SSF55620">
    <property type="entry name" value="Tetrahydrobiopterin biosynthesis enzymes-like"/>
    <property type="match status" value="1"/>
</dbReference>
<dbReference type="RefSeq" id="WP_162644257.1">
    <property type="nucleotide sequence ID" value="NZ_CP048286.1"/>
</dbReference>
<sequence>MIFQYYPTVSHSFTYELNKDLHFAAAHFIPSSLAGKCQDLHGHTYVVNVTVCGDALDESGFLVNFASIKELIHKRYDHTSLNEHEEFSGADSERFPTTEVLAAAIYAKVQAYLDGCANQPRCMQIIVRETPTSYVIYRPKMQEIM</sequence>
<organism evidence="11 12">
    <name type="scientific">Paenibacillus rhizovicinus</name>
    <dbReference type="NCBI Taxonomy" id="2704463"/>
    <lineage>
        <taxon>Bacteria</taxon>
        <taxon>Bacillati</taxon>
        <taxon>Bacillota</taxon>
        <taxon>Bacilli</taxon>
        <taxon>Bacillales</taxon>
        <taxon>Paenibacillaceae</taxon>
        <taxon>Paenibacillus</taxon>
    </lineage>
</organism>